<dbReference type="InterPro" id="IPR020846">
    <property type="entry name" value="MFS_dom"/>
</dbReference>
<keyword evidence="3 6" id="KW-0812">Transmembrane</keyword>
<evidence type="ECO:0000256" key="6">
    <source>
        <dbReference type="SAM" id="Phobius"/>
    </source>
</evidence>
<dbReference type="PANTHER" id="PTHR23513">
    <property type="entry name" value="INTEGRAL MEMBRANE EFFLUX PROTEIN-RELATED"/>
    <property type="match status" value="1"/>
</dbReference>
<accession>A0A5N0URD9</accession>
<feature type="transmembrane region" description="Helical" evidence="6">
    <location>
        <begin position="253"/>
        <end position="271"/>
    </location>
</feature>
<dbReference type="GO" id="GO:0005886">
    <property type="term" value="C:plasma membrane"/>
    <property type="evidence" value="ECO:0007669"/>
    <property type="project" value="UniProtKB-SubCell"/>
</dbReference>
<evidence type="ECO:0000313" key="8">
    <source>
        <dbReference type="EMBL" id="KAA9154082.1"/>
    </source>
</evidence>
<dbReference type="InterPro" id="IPR036259">
    <property type="entry name" value="MFS_trans_sf"/>
</dbReference>
<dbReference type="EMBL" id="VMNW02000069">
    <property type="protein sequence ID" value="KAA9154082.1"/>
    <property type="molecule type" value="Genomic_DNA"/>
</dbReference>
<evidence type="ECO:0000259" key="7">
    <source>
        <dbReference type="PROSITE" id="PS50850"/>
    </source>
</evidence>
<proteinExistence type="predicted"/>
<evidence type="ECO:0000256" key="5">
    <source>
        <dbReference type="ARBA" id="ARBA00023136"/>
    </source>
</evidence>
<evidence type="ECO:0000256" key="4">
    <source>
        <dbReference type="ARBA" id="ARBA00022989"/>
    </source>
</evidence>
<dbReference type="InterPro" id="IPR011701">
    <property type="entry name" value="MFS"/>
</dbReference>
<gene>
    <name evidence="8" type="ORF">FPZ12_032930</name>
</gene>
<protein>
    <submittedName>
        <fullName evidence="8">MFS transporter</fullName>
    </submittedName>
</protein>
<dbReference type="PROSITE" id="PS50850">
    <property type="entry name" value="MFS"/>
    <property type="match status" value="1"/>
</dbReference>
<keyword evidence="5 6" id="KW-0472">Membrane</keyword>
<keyword evidence="2" id="KW-1003">Cell membrane</keyword>
<feature type="transmembrane region" description="Helical" evidence="6">
    <location>
        <begin position="63"/>
        <end position="83"/>
    </location>
</feature>
<dbReference type="OrthoDB" id="4229605at2"/>
<feature type="domain" description="Major facilitator superfamily (MFS) profile" evidence="7">
    <location>
        <begin position="1"/>
        <end position="174"/>
    </location>
</feature>
<evidence type="ECO:0000313" key="9">
    <source>
        <dbReference type="Proteomes" id="UP000319769"/>
    </source>
</evidence>
<comment type="subcellular location">
    <subcellularLocation>
        <location evidence="1">Cell membrane</location>
        <topology evidence="1">Multi-pass membrane protein</topology>
    </subcellularLocation>
</comment>
<sequence>MLLTWLARLPPTAMGVTLTLHVVTDLGRGYGAAGLVGTATMLGSALGAPLIGRLIDRYGLRPVLALCGVASTAFWIGAPWLPYPVLVTIALPAGMLVVPVGSISRQVLTTLVPPEQRRSAYSLESVLTEASFMVGPAAGIAISTQFSGTAALLAIGAGFAVGSFLLYWHNPPIRTRTEAVTGERPAMREWLTRPLAATLCTATGALFCLAGTELATLAALRATGDVSWTGPVIVAMCVASAVGGIVHGAVRRSLSLTPLLILLTLLVIPAGLFAQPWWLLAIALIPTNVACAPTLASITEEVGRLAPARVRGEAMGLLDSSTRLGLALGSPVVGFAIDHASAAWGFAAAGIGGLGIASAGLALRLRMGLAKPVPAP</sequence>
<feature type="transmembrane region" description="Helical" evidence="6">
    <location>
        <begin position="195"/>
        <end position="220"/>
    </location>
</feature>
<dbReference type="SUPFAM" id="SSF103473">
    <property type="entry name" value="MFS general substrate transporter"/>
    <property type="match status" value="1"/>
</dbReference>
<dbReference type="Proteomes" id="UP000319769">
    <property type="component" value="Unassembled WGS sequence"/>
</dbReference>
<evidence type="ECO:0000256" key="1">
    <source>
        <dbReference type="ARBA" id="ARBA00004651"/>
    </source>
</evidence>
<feature type="transmembrane region" description="Helical" evidence="6">
    <location>
        <begin position="343"/>
        <end position="363"/>
    </location>
</feature>
<feature type="transmembrane region" description="Helical" evidence="6">
    <location>
        <begin position="226"/>
        <end position="246"/>
    </location>
</feature>
<organism evidence="8 9">
    <name type="scientific">Amycolatopsis acidicola</name>
    <dbReference type="NCBI Taxonomy" id="2596893"/>
    <lineage>
        <taxon>Bacteria</taxon>
        <taxon>Bacillati</taxon>
        <taxon>Actinomycetota</taxon>
        <taxon>Actinomycetes</taxon>
        <taxon>Pseudonocardiales</taxon>
        <taxon>Pseudonocardiaceae</taxon>
        <taxon>Amycolatopsis</taxon>
    </lineage>
</organism>
<dbReference type="Gene3D" id="1.20.1250.20">
    <property type="entry name" value="MFS general substrate transporter like domains"/>
    <property type="match status" value="1"/>
</dbReference>
<comment type="caution">
    <text evidence="8">The sequence shown here is derived from an EMBL/GenBank/DDBJ whole genome shotgun (WGS) entry which is preliminary data.</text>
</comment>
<dbReference type="PANTHER" id="PTHR23513:SF11">
    <property type="entry name" value="STAPHYLOFERRIN A TRANSPORTER"/>
    <property type="match status" value="1"/>
</dbReference>
<dbReference type="AlphaFoldDB" id="A0A5N0URD9"/>
<reference evidence="8" key="1">
    <citation type="submission" date="2019-09" db="EMBL/GenBank/DDBJ databases">
        <authorList>
            <person name="Teo W.F.A."/>
            <person name="Duangmal K."/>
        </authorList>
    </citation>
    <scope>NUCLEOTIDE SEQUENCE [LARGE SCALE GENOMIC DNA]</scope>
    <source>
        <strain evidence="8">K81G1</strain>
    </source>
</reference>
<evidence type="ECO:0000256" key="3">
    <source>
        <dbReference type="ARBA" id="ARBA00022692"/>
    </source>
</evidence>
<dbReference type="Pfam" id="PF07690">
    <property type="entry name" value="MFS_1"/>
    <property type="match status" value="1"/>
</dbReference>
<keyword evidence="9" id="KW-1185">Reference proteome</keyword>
<feature type="transmembrane region" description="Helical" evidence="6">
    <location>
        <begin position="31"/>
        <end position="51"/>
    </location>
</feature>
<keyword evidence="4 6" id="KW-1133">Transmembrane helix</keyword>
<feature type="transmembrane region" description="Helical" evidence="6">
    <location>
        <begin position="148"/>
        <end position="168"/>
    </location>
</feature>
<evidence type="ECO:0000256" key="2">
    <source>
        <dbReference type="ARBA" id="ARBA00022475"/>
    </source>
</evidence>
<name>A0A5N0URD9_9PSEU</name>
<dbReference type="GO" id="GO:0022857">
    <property type="term" value="F:transmembrane transporter activity"/>
    <property type="evidence" value="ECO:0007669"/>
    <property type="project" value="InterPro"/>
</dbReference>
<feature type="transmembrane region" description="Helical" evidence="6">
    <location>
        <begin position="120"/>
        <end position="142"/>
    </location>
</feature>
<feature type="transmembrane region" description="Helical" evidence="6">
    <location>
        <begin position="89"/>
        <end position="108"/>
    </location>
</feature>